<name>X1FSI9_9ZZZZ</name>
<organism evidence="1">
    <name type="scientific">marine sediment metagenome</name>
    <dbReference type="NCBI Taxonomy" id="412755"/>
    <lineage>
        <taxon>unclassified sequences</taxon>
        <taxon>metagenomes</taxon>
        <taxon>ecological metagenomes</taxon>
    </lineage>
</organism>
<dbReference type="EMBL" id="BARU01013320">
    <property type="protein sequence ID" value="GAH35470.1"/>
    <property type="molecule type" value="Genomic_DNA"/>
</dbReference>
<accession>X1FSI9</accession>
<reference evidence="1" key="1">
    <citation type="journal article" date="2014" name="Front. Microbiol.">
        <title>High frequency of phylogenetically diverse reductive dehalogenase-homologous genes in deep subseafloor sedimentary metagenomes.</title>
        <authorList>
            <person name="Kawai M."/>
            <person name="Futagami T."/>
            <person name="Toyoda A."/>
            <person name="Takaki Y."/>
            <person name="Nishi S."/>
            <person name="Hori S."/>
            <person name="Arai W."/>
            <person name="Tsubouchi T."/>
            <person name="Morono Y."/>
            <person name="Uchiyama I."/>
            <person name="Ito T."/>
            <person name="Fujiyama A."/>
            <person name="Inagaki F."/>
            <person name="Takami H."/>
        </authorList>
    </citation>
    <scope>NUCLEOTIDE SEQUENCE</scope>
    <source>
        <strain evidence="1">Expedition CK06-06</strain>
    </source>
</reference>
<comment type="caution">
    <text evidence="1">The sequence shown here is derived from an EMBL/GenBank/DDBJ whole genome shotgun (WGS) entry which is preliminary data.</text>
</comment>
<sequence length="35" mass="4013">RYGLDIDDCLEQAMVMARQIAEGGRDHPVPIEAWR</sequence>
<evidence type="ECO:0000313" key="1">
    <source>
        <dbReference type="EMBL" id="GAH35470.1"/>
    </source>
</evidence>
<proteinExistence type="predicted"/>
<dbReference type="AlphaFoldDB" id="X1FSI9"/>
<protein>
    <submittedName>
        <fullName evidence="1">Uncharacterized protein</fullName>
    </submittedName>
</protein>
<gene>
    <name evidence="1" type="ORF">S03H2_24124</name>
</gene>
<feature type="non-terminal residue" evidence="1">
    <location>
        <position position="1"/>
    </location>
</feature>